<dbReference type="EMBL" id="JACHNS010000001">
    <property type="protein sequence ID" value="MBB4591597.1"/>
    <property type="molecule type" value="Genomic_DNA"/>
</dbReference>
<dbReference type="Proteomes" id="UP000554726">
    <property type="component" value="Unassembled WGS sequence"/>
</dbReference>
<protein>
    <recommendedName>
        <fullName evidence="4">Transporter</fullName>
    </recommendedName>
</protein>
<proteinExistence type="predicted"/>
<evidence type="ECO:0000313" key="3">
    <source>
        <dbReference type="Proteomes" id="UP000554726"/>
    </source>
</evidence>
<keyword evidence="3" id="KW-1185">Reference proteome</keyword>
<accession>A0ABR6JFL7</accession>
<feature type="signal peptide" evidence="1">
    <location>
        <begin position="1"/>
        <end position="24"/>
    </location>
</feature>
<feature type="chain" id="PRO_5047523580" description="Transporter" evidence="1">
    <location>
        <begin position="25"/>
        <end position="223"/>
    </location>
</feature>
<sequence>MKQLRHFPVLLVSLALWHPLSARAAASMVVDDASVTPRGQCQLEAWWRAMPASASSTLVPACNVAGTEIAMGLSTMRHGATSADIGAKRVLRDPDHHVLGLALSVGMQRSWQDPHQRASYITVPLTWSFGEAAATRLHLNAGLVATHAGPDTTNAGIGVERTVTASWIVLGEAFVDDHRGQGRQVGLRRLVGKASSIDLVAGRDRLNAPRGWITLGINVGMAP</sequence>
<evidence type="ECO:0000313" key="2">
    <source>
        <dbReference type="EMBL" id="MBB4591597.1"/>
    </source>
</evidence>
<organism evidence="2 3">
    <name type="scientific">Xanthomonas cannabis</name>
    <dbReference type="NCBI Taxonomy" id="1885674"/>
    <lineage>
        <taxon>Bacteria</taxon>
        <taxon>Pseudomonadati</taxon>
        <taxon>Pseudomonadota</taxon>
        <taxon>Gammaproteobacteria</taxon>
        <taxon>Lysobacterales</taxon>
        <taxon>Lysobacteraceae</taxon>
        <taxon>Xanthomonas</taxon>
    </lineage>
</organism>
<comment type="caution">
    <text evidence="2">The sequence shown here is derived from an EMBL/GenBank/DDBJ whole genome shotgun (WGS) entry which is preliminary data.</text>
</comment>
<dbReference type="RefSeq" id="WP_184438395.1">
    <property type="nucleotide sequence ID" value="NZ_JACHNS010000001.1"/>
</dbReference>
<evidence type="ECO:0008006" key="4">
    <source>
        <dbReference type="Google" id="ProtNLM"/>
    </source>
</evidence>
<evidence type="ECO:0000256" key="1">
    <source>
        <dbReference type="SAM" id="SignalP"/>
    </source>
</evidence>
<gene>
    <name evidence="2" type="ORF">FHR60_000220</name>
</gene>
<reference evidence="2 3" key="1">
    <citation type="submission" date="2020-08" db="EMBL/GenBank/DDBJ databases">
        <title>Studying the diversity of plant-associated saprophytic bacteria and their role in host health and plant-pathogen interactions.</title>
        <authorList>
            <person name="Potnis N."/>
        </authorList>
    </citation>
    <scope>NUCLEOTIDE SEQUENCE [LARGE SCALE GENOMIC DNA]</scope>
    <source>
        <strain evidence="2 3">F16</strain>
    </source>
</reference>
<keyword evidence="1" id="KW-0732">Signal</keyword>
<name>A0ABR6JFL7_9XANT</name>